<proteinExistence type="predicted"/>
<gene>
    <name evidence="2" type="ORF">HINF_LOCUS1299</name>
</gene>
<dbReference type="Gene3D" id="2.160.20.110">
    <property type="match status" value="1"/>
</dbReference>
<organism evidence="2 3">
    <name type="scientific">Hexamita inflata</name>
    <dbReference type="NCBI Taxonomy" id="28002"/>
    <lineage>
        <taxon>Eukaryota</taxon>
        <taxon>Metamonada</taxon>
        <taxon>Diplomonadida</taxon>
        <taxon>Hexamitidae</taxon>
        <taxon>Hexamitinae</taxon>
        <taxon>Hexamita</taxon>
    </lineage>
</organism>
<evidence type="ECO:0000256" key="1">
    <source>
        <dbReference type="SAM" id="Coils"/>
    </source>
</evidence>
<accession>A0ABP1GLW1</accession>
<sequence>MFSSILTIFKQINHLQYSHCVNNIYFNNNQYSYCQKSSQLNNVKVQNDIVLANKNNNVNLYIYANRTQQATMESQVFNYNIKTFAIFGFNNCQEIHDSQINMSLKFDVLQGALICIQCDVFIHNCTLVFVARGQQVSGVLIESLTNIQIIQSFVQYRHTSGNSSGVVNIINNAMDNFTVAHCKLAGHNIITSPFNGYITSAVLTHVVVNVTDFYVCAGDTVMLGQLSVAITQNGSEVERCDICGSLYYVYGLCVDSIQYGTLANGTMQCVYPFEYANDKCECAYGHLRNGSACISLIDAIENQLNTETLLNNISSQFKAVDQNIQYNTTILNCSISDNMQLVSNHIKNTISNIEPFITSNNTQIINNIIFNSTFFNIQLQTQINELSKNFNNYSNLEQQLINNLSQSENDLLFNAITLKQYIQSNQINISKQIIFNEMKVEQNILFNFSKVDTSILSNLTQQIQLVQDNVTNIRTYIITSVTYLESKMLGDTTILDQRIYNNISKINLDINNNIYDLHFKSNISNQNVSALNSQLQDKIQVYNDSMEYLQYQLTNLSFVISCLNNKGQMNQGTCIISKTVENVESQMICDQLTFYFTFDIKVITYSVIENESQTESYFDGTNVISNAFIDVVDNIYSCIQPIFHNQSSFVNIKIQLGLQSINSGSLLTNSQTLSINQLIVKSKISTQLETSEYINILSPTVTNATISNLLVNLSFKMSQGNITLINNINGVLNVTNYHILGFYQSSKTVAMIGLVVDSAAISINYLTFSPCVYDVGNYSSYLMSVVTKSEVNIQNIAILMGNTSVQSCLSSIVTTQDQQIQFGGLISNLLDSTMNLIKLVLDSYQTFSTEYIQNSGMLIGYTTSELNSIKINNLCLQQQLQSLASSFSNFGLIGTNSENVSITNSVLILEIEVLCLKQFGIIGNQSTLLTQTSDELMLHVHVTNIHIHMNLTAFNDSFSVSAISGKLVGNLIVENFKLKNALIRSIYRIGGLVGFSYNSNIKILSVHIFNNSFYAKDSYVSLIVTQLIQSAVMANDLFITQNNISSQNMVGGFVAMGSQSKINVVNVILDNFLHANGMAGGFMGLGDSTNYTIQQLKLQGIICVEQWNAGSICGVAYGGQIQINNSIILNNNVTAMLKAGAIVCYCSLSKYIIHNLTINQCYFNSTGFTGAISQADDSQYIVTKFNMLNTIIVGQRYVGGFVAQSTESKYSINNLLIQSSQIQSETEYAGGFCGSFDISSCSINDSIIENTEISADRYSGGFIGCQFNSSQVVSNLSLSELSISANNIAGGFSGESRFTNITADKLSITLSSIKSSNHVVGGVVGEGVYLHLIMQNSSIILVQINGLKYYGLIIGIDERDNVFQISSSTSSKYQINNILQEDCPSLTNNYSVNQCS</sequence>
<protein>
    <submittedName>
        <fullName evidence="2">Hypothetical_protein</fullName>
    </submittedName>
</protein>
<dbReference type="EMBL" id="CAXDID020000002">
    <property type="protein sequence ID" value="CAL5971359.1"/>
    <property type="molecule type" value="Genomic_DNA"/>
</dbReference>
<name>A0ABP1GLW1_9EUKA</name>
<evidence type="ECO:0000313" key="2">
    <source>
        <dbReference type="EMBL" id="CAL5971359.1"/>
    </source>
</evidence>
<feature type="coiled-coil region" evidence="1">
    <location>
        <begin position="376"/>
        <end position="403"/>
    </location>
</feature>
<comment type="caution">
    <text evidence="2">The sequence shown here is derived from an EMBL/GenBank/DDBJ whole genome shotgun (WGS) entry which is preliminary data.</text>
</comment>
<evidence type="ECO:0000313" key="3">
    <source>
        <dbReference type="Proteomes" id="UP001642409"/>
    </source>
</evidence>
<keyword evidence="1" id="KW-0175">Coiled coil</keyword>
<dbReference type="Proteomes" id="UP001642409">
    <property type="component" value="Unassembled WGS sequence"/>
</dbReference>
<keyword evidence="3" id="KW-1185">Reference proteome</keyword>
<reference evidence="2 3" key="1">
    <citation type="submission" date="2024-07" db="EMBL/GenBank/DDBJ databases">
        <authorList>
            <person name="Akdeniz Z."/>
        </authorList>
    </citation>
    <scope>NUCLEOTIDE SEQUENCE [LARGE SCALE GENOMIC DNA]</scope>
</reference>